<evidence type="ECO:0000313" key="2">
    <source>
        <dbReference type="EMBL" id="MBA0017140.1"/>
    </source>
</evidence>
<dbReference type="RefSeq" id="WP_180747269.1">
    <property type="nucleotide sequence ID" value="NZ_CBCRWQ010000015.1"/>
</dbReference>
<keyword evidence="3" id="KW-1185">Reference proteome</keyword>
<gene>
    <name evidence="2" type="ORF">HZR21_08415</name>
</gene>
<feature type="region of interest" description="Disordered" evidence="1">
    <location>
        <begin position="1"/>
        <end position="27"/>
    </location>
</feature>
<dbReference type="EMBL" id="JACBNY010000016">
    <property type="protein sequence ID" value="MBA0017140.1"/>
    <property type="molecule type" value="Genomic_DNA"/>
</dbReference>
<dbReference type="GeneID" id="303195539"/>
<evidence type="ECO:0000313" key="3">
    <source>
        <dbReference type="Proteomes" id="UP000530186"/>
    </source>
</evidence>
<dbReference type="Proteomes" id="UP000530186">
    <property type="component" value="Unassembled WGS sequence"/>
</dbReference>
<reference evidence="2 3" key="1">
    <citation type="submission" date="2020-07" db="EMBL/GenBank/DDBJ databases">
        <authorList>
            <person name="Hilgarth M."/>
            <person name="Werum V."/>
            <person name="Vogel R.F."/>
        </authorList>
    </citation>
    <scope>NUCLEOTIDE SEQUENCE [LARGE SCALE GENOMIC DNA]</scope>
    <source>
        <strain evidence="2 3">DSM 28961</strain>
    </source>
</reference>
<accession>A0A7V8N1T7</accession>
<dbReference type="AlphaFoldDB" id="A0A7V8N1T7"/>
<proteinExistence type="predicted"/>
<protein>
    <submittedName>
        <fullName evidence="2">Uncharacterized protein</fullName>
    </submittedName>
</protein>
<evidence type="ECO:0000256" key="1">
    <source>
        <dbReference type="SAM" id="MobiDB-lite"/>
    </source>
</evidence>
<sequence>MPLSDFINEGGAAQETTTSAPDPQKVKVSSEANFSLGGMTWQKVKEDNSEANIGIAYQSQGRVVFNWQYYDISQKNWVTMNANTISNWITFKAPHAGQYLIHVYGTNEAGETKEYAIGWNVAAESISLKGMTWQTLDGLGAKANIGVSYKSNSPVTFTWQYYDIAKKEWQVIAKDTTSNWITFNAPHTGQYLIHVEAKTAGGQTSTYDIGWTVETEFVTLKGMTWQKVDKYGAKANIGISYQANSPVIFT</sequence>
<organism evidence="2 3">
    <name type="scientific">Pseudolactococcus laudensis</name>
    <dbReference type="NCBI Taxonomy" id="1494461"/>
    <lineage>
        <taxon>Bacteria</taxon>
        <taxon>Bacillati</taxon>
        <taxon>Bacillota</taxon>
        <taxon>Bacilli</taxon>
        <taxon>Lactobacillales</taxon>
        <taxon>Streptococcaceae</taxon>
        <taxon>Pseudolactococcus</taxon>
    </lineage>
</organism>
<comment type="caution">
    <text evidence="2">The sequence shown here is derived from an EMBL/GenBank/DDBJ whole genome shotgun (WGS) entry which is preliminary data.</text>
</comment>
<name>A0A7V8N1T7_9LACT</name>